<accession>A0ABT0F9Q1</accession>
<proteinExistence type="predicted"/>
<sequence length="67" mass="7013">MTITPAPAIHAPSLRSVFTDIASDPAVKEGLRQALRIGGKTLADAWVTHHGNEAVIALVRSALVSRG</sequence>
<comment type="caution">
    <text evidence="1">The sequence shown here is derived from an EMBL/GenBank/DDBJ whole genome shotgun (WGS) entry which is preliminary data.</text>
</comment>
<keyword evidence="2" id="KW-1185">Reference proteome</keyword>
<dbReference type="RefSeq" id="WP_247628237.1">
    <property type="nucleotide sequence ID" value="NZ_JAHWXN010000001.1"/>
</dbReference>
<dbReference type="Proteomes" id="UP001300096">
    <property type="component" value="Unassembled WGS sequence"/>
</dbReference>
<reference evidence="1 2" key="1">
    <citation type="submission" date="2021-06" db="EMBL/GenBank/DDBJ databases">
        <title>Genome-based taxonomic framework of Microbacterium strains isolated from marine environment, the description of four new species and reclassification of four preexisting species.</title>
        <authorList>
            <person name="Lee S.D."/>
            <person name="Kim S.-M."/>
            <person name="Byeon Y.-S."/>
            <person name="Yang H.L."/>
            <person name="Kim I.S."/>
        </authorList>
    </citation>
    <scope>NUCLEOTIDE SEQUENCE [LARGE SCALE GENOMIC DNA]</scope>
    <source>
        <strain evidence="1 2">SSW1-49</strain>
    </source>
</reference>
<evidence type="ECO:0000313" key="1">
    <source>
        <dbReference type="EMBL" id="MCK2034778.1"/>
    </source>
</evidence>
<name>A0ABT0F9Q1_9MICO</name>
<gene>
    <name evidence="1" type="ORF">KZC51_01405</name>
</gene>
<organism evidence="1 2">
    <name type="scientific">Microbacterium croceum</name>
    <dbReference type="NCBI Taxonomy" id="2851645"/>
    <lineage>
        <taxon>Bacteria</taxon>
        <taxon>Bacillati</taxon>
        <taxon>Actinomycetota</taxon>
        <taxon>Actinomycetes</taxon>
        <taxon>Micrococcales</taxon>
        <taxon>Microbacteriaceae</taxon>
        <taxon>Microbacterium</taxon>
    </lineage>
</organism>
<evidence type="ECO:0000313" key="2">
    <source>
        <dbReference type="Proteomes" id="UP001300096"/>
    </source>
</evidence>
<protein>
    <submittedName>
        <fullName evidence="1">Uncharacterized protein</fullName>
    </submittedName>
</protein>
<dbReference type="EMBL" id="JAHWXN010000001">
    <property type="protein sequence ID" value="MCK2034778.1"/>
    <property type="molecule type" value="Genomic_DNA"/>
</dbReference>